<evidence type="ECO:0000313" key="3">
    <source>
        <dbReference type="EMBL" id="KAF0317486.1"/>
    </source>
</evidence>
<keyword evidence="1" id="KW-0175">Coiled coil</keyword>
<reference evidence="3 4" key="1">
    <citation type="submission" date="2019-12" db="EMBL/GenBank/DDBJ databases">
        <title>A genome sequence resource for the geographically widespread anthracnose pathogen Colletotrichum asianum.</title>
        <authorList>
            <person name="Meng Y."/>
        </authorList>
    </citation>
    <scope>NUCLEOTIDE SEQUENCE [LARGE SCALE GENOMIC DNA]</scope>
    <source>
        <strain evidence="3 4">ICMP 18580</strain>
    </source>
</reference>
<name>A0A8H3ZL05_9PEZI</name>
<comment type="caution">
    <text evidence="3">The sequence shown here is derived from an EMBL/GenBank/DDBJ whole genome shotgun (WGS) entry which is preliminary data.</text>
</comment>
<gene>
    <name evidence="3" type="ORF">GQ607_015238</name>
</gene>
<feature type="coiled-coil region" evidence="1">
    <location>
        <begin position="402"/>
        <end position="440"/>
    </location>
</feature>
<evidence type="ECO:0000256" key="2">
    <source>
        <dbReference type="SAM" id="MobiDB-lite"/>
    </source>
</evidence>
<feature type="region of interest" description="Disordered" evidence="2">
    <location>
        <begin position="176"/>
        <end position="199"/>
    </location>
</feature>
<organism evidence="3 4">
    <name type="scientific">Colletotrichum asianum</name>
    <dbReference type="NCBI Taxonomy" id="702518"/>
    <lineage>
        <taxon>Eukaryota</taxon>
        <taxon>Fungi</taxon>
        <taxon>Dikarya</taxon>
        <taxon>Ascomycota</taxon>
        <taxon>Pezizomycotina</taxon>
        <taxon>Sordariomycetes</taxon>
        <taxon>Hypocreomycetidae</taxon>
        <taxon>Glomerellales</taxon>
        <taxon>Glomerellaceae</taxon>
        <taxon>Colletotrichum</taxon>
        <taxon>Colletotrichum gloeosporioides species complex</taxon>
    </lineage>
</organism>
<dbReference type="AlphaFoldDB" id="A0A8H3ZL05"/>
<feature type="region of interest" description="Disordered" evidence="2">
    <location>
        <begin position="131"/>
        <end position="163"/>
    </location>
</feature>
<sequence>MQLAGERKSRYRRAYLEEAWGSFDAMFPSKYRPGSSKRKFETIHRRWIHSFYQITKHAEDSGIPLTTLWAEEGWLFEAVSKREPARLTHSILRKANRSLGISDEYSSARKQSDSSRIYAIVDLQDGSSQISASEVDHSTSFVAEEQIKSESESESESGCYSDSTYDERAHLTLRVTRSNSRPKTPRPCSDLPRPTTSAAKVKAECIDSLIAVTRNSMSPSPMLPQTLESMSRFMSPSPGGSEIQIDTSKHNSAKRQFDQVEASSENQSPESLPRRRPRRARRTTSESDQESTASTHWDQPSTSVENNSAREAFNEAFARWSAFATTEKKQNTRDKTRELGDCEEELRRLEERQAVAQKKNDKTHQQIEAIDKLIAAAVPGQGEGDGVEGVGKTSGEAWASLLATAERTREVLEGEAQEQVEALSTAVEAMRADVSRLTDEAEMQRLVGVVSKGMEDLSGLVEKRY</sequence>
<dbReference type="OrthoDB" id="3261350at2759"/>
<feature type="compositionally biased region" description="Polar residues" evidence="2">
    <location>
        <begin position="261"/>
        <end position="270"/>
    </location>
</feature>
<feature type="coiled-coil region" evidence="1">
    <location>
        <begin position="332"/>
        <end position="366"/>
    </location>
</feature>
<evidence type="ECO:0000313" key="4">
    <source>
        <dbReference type="Proteomes" id="UP000434172"/>
    </source>
</evidence>
<proteinExistence type="predicted"/>
<evidence type="ECO:0000256" key="1">
    <source>
        <dbReference type="SAM" id="Coils"/>
    </source>
</evidence>
<accession>A0A8H3ZL05</accession>
<protein>
    <submittedName>
        <fullName evidence="3">Uncharacterized protein</fullName>
    </submittedName>
</protein>
<feature type="compositionally biased region" description="Polar residues" evidence="2">
    <location>
        <begin position="290"/>
        <end position="306"/>
    </location>
</feature>
<feature type="region of interest" description="Disordered" evidence="2">
    <location>
        <begin position="230"/>
        <end position="306"/>
    </location>
</feature>
<dbReference type="Proteomes" id="UP000434172">
    <property type="component" value="Unassembled WGS sequence"/>
</dbReference>
<keyword evidence="4" id="KW-1185">Reference proteome</keyword>
<dbReference type="EMBL" id="WOWK01000129">
    <property type="protein sequence ID" value="KAF0317486.1"/>
    <property type="molecule type" value="Genomic_DNA"/>
</dbReference>